<evidence type="ECO:0000256" key="8">
    <source>
        <dbReference type="ARBA" id="ARBA00023136"/>
    </source>
</evidence>
<dbReference type="GO" id="GO:0015280">
    <property type="term" value="F:ligand-gated sodium channel activity"/>
    <property type="evidence" value="ECO:0007669"/>
    <property type="project" value="TreeGrafter"/>
</dbReference>
<gene>
    <name evidence="14" type="ORF">P5673_019228</name>
</gene>
<name>A0AAD9V296_ACRCE</name>
<keyword evidence="7 11" id="KW-0406">Ion transport</keyword>
<evidence type="ECO:0000256" key="3">
    <source>
        <dbReference type="ARBA" id="ARBA00022461"/>
    </source>
</evidence>
<dbReference type="Gene3D" id="2.60.470.10">
    <property type="entry name" value="Acid-sensing ion channels like domains"/>
    <property type="match status" value="1"/>
</dbReference>
<evidence type="ECO:0000256" key="9">
    <source>
        <dbReference type="ARBA" id="ARBA00023201"/>
    </source>
</evidence>
<dbReference type="PANTHER" id="PTHR11690">
    <property type="entry name" value="AMILORIDE-SENSITIVE SODIUM CHANNEL-RELATED"/>
    <property type="match status" value="1"/>
</dbReference>
<evidence type="ECO:0000256" key="13">
    <source>
        <dbReference type="SAM" id="Phobius"/>
    </source>
</evidence>
<reference evidence="14" key="2">
    <citation type="journal article" date="2023" name="Science">
        <title>Genomic signatures of disease resistance in endangered staghorn corals.</title>
        <authorList>
            <person name="Vollmer S.V."/>
            <person name="Selwyn J.D."/>
            <person name="Despard B.A."/>
            <person name="Roesel C.L."/>
        </authorList>
    </citation>
    <scope>NUCLEOTIDE SEQUENCE</scope>
    <source>
        <strain evidence="14">K2</strain>
    </source>
</reference>
<reference evidence="14" key="1">
    <citation type="journal article" date="2023" name="G3 (Bethesda)">
        <title>Whole genome assembly and annotation of the endangered Caribbean coral Acropora cervicornis.</title>
        <authorList>
            <person name="Selwyn J.D."/>
            <person name="Vollmer S.V."/>
        </authorList>
    </citation>
    <scope>NUCLEOTIDE SEQUENCE</scope>
    <source>
        <strain evidence="14">K2</strain>
    </source>
</reference>
<keyword evidence="9 11" id="KW-0739">Sodium transport</keyword>
<keyword evidence="4 11" id="KW-0812">Transmembrane</keyword>
<evidence type="ECO:0000313" key="15">
    <source>
        <dbReference type="Proteomes" id="UP001249851"/>
    </source>
</evidence>
<keyword evidence="3 11" id="KW-0894">Sodium channel</keyword>
<comment type="caution">
    <text evidence="14">The sequence shown here is derived from an EMBL/GenBank/DDBJ whole genome shotgun (WGS) entry which is preliminary data.</text>
</comment>
<keyword evidence="15" id="KW-1185">Reference proteome</keyword>
<dbReference type="AlphaFoldDB" id="A0AAD9V296"/>
<keyword evidence="5 13" id="KW-1133">Transmembrane helix</keyword>
<comment type="subcellular location">
    <subcellularLocation>
        <location evidence="1">Membrane</location>
        <topology evidence="1">Multi-pass membrane protein</topology>
    </subcellularLocation>
</comment>
<evidence type="ECO:0000256" key="2">
    <source>
        <dbReference type="ARBA" id="ARBA00022448"/>
    </source>
</evidence>
<evidence type="ECO:0000256" key="1">
    <source>
        <dbReference type="ARBA" id="ARBA00004141"/>
    </source>
</evidence>
<organism evidence="14 15">
    <name type="scientific">Acropora cervicornis</name>
    <name type="common">Staghorn coral</name>
    <dbReference type="NCBI Taxonomy" id="6130"/>
    <lineage>
        <taxon>Eukaryota</taxon>
        <taxon>Metazoa</taxon>
        <taxon>Cnidaria</taxon>
        <taxon>Anthozoa</taxon>
        <taxon>Hexacorallia</taxon>
        <taxon>Scleractinia</taxon>
        <taxon>Astrocoeniina</taxon>
        <taxon>Acroporidae</taxon>
        <taxon>Acropora</taxon>
    </lineage>
</organism>
<dbReference type="Pfam" id="PF00858">
    <property type="entry name" value="ASC"/>
    <property type="match status" value="2"/>
</dbReference>
<comment type="similarity">
    <text evidence="11">Belongs to the amiloride-sensitive sodium channel (TC 1.A.6) family.</text>
</comment>
<keyword evidence="6" id="KW-0915">Sodium</keyword>
<accession>A0AAD9V296</accession>
<keyword evidence="8 13" id="KW-0472">Membrane</keyword>
<dbReference type="GO" id="GO:0005886">
    <property type="term" value="C:plasma membrane"/>
    <property type="evidence" value="ECO:0007669"/>
    <property type="project" value="TreeGrafter"/>
</dbReference>
<dbReference type="PANTHER" id="PTHR11690:SF300">
    <property type="entry name" value="PICKPOCKET PROTEIN 19"/>
    <property type="match status" value="1"/>
</dbReference>
<feature type="region of interest" description="Disordered" evidence="12">
    <location>
        <begin position="21"/>
        <end position="72"/>
    </location>
</feature>
<dbReference type="EMBL" id="JARQWQ010000044">
    <property type="protein sequence ID" value="KAK2558511.1"/>
    <property type="molecule type" value="Genomic_DNA"/>
</dbReference>
<keyword evidence="10 11" id="KW-0407">Ion channel</keyword>
<evidence type="ECO:0000256" key="11">
    <source>
        <dbReference type="RuleBase" id="RU000679"/>
    </source>
</evidence>
<feature type="transmembrane region" description="Helical" evidence="13">
    <location>
        <begin position="449"/>
        <end position="476"/>
    </location>
</feature>
<evidence type="ECO:0000256" key="5">
    <source>
        <dbReference type="ARBA" id="ARBA00022989"/>
    </source>
</evidence>
<evidence type="ECO:0000256" key="4">
    <source>
        <dbReference type="ARBA" id="ARBA00022692"/>
    </source>
</evidence>
<evidence type="ECO:0000256" key="6">
    <source>
        <dbReference type="ARBA" id="ARBA00023053"/>
    </source>
</evidence>
<evidence type="ECO:0000256" key="12">
    <source>
        <dbReference type="SAM" id="MobiDB-lite"/>
    </source>
</evidence>
<dbReference type="Proteomes" id="UP001249851">
    <property type="component" value="Unassembled WGS sequence"/>
</dbReference>
<evidence type="ECO:0000256" key="10">
    <source>
        <dbReference type="ARBA" id="ARBA00023303"/>
    </source>
</evidence>
<evidence type="ECO:0000256" key="7">
    <source>
        <dbReference type="ARBA" id="ARBA00023065"/>
    </source>
</evidence>
<protein>
    <submittedName>
        <fullName evidence="14">Acid-sensing ion channel 3</fullName>
    </submittedName>
</protein>
<keyword evidence="2 11" id="KW-0813">Transport</keyword>
<proteinExistence type="inferred from homology"/>
<dbReference type="InterPro" id="IPR001873">
    <property type="entry name" value="ENaC"/>
</dbReference>
<sequence length="488" mass="55247">MCNAPDEQMTSSFCTCQSPLRRWRSSGDGTSATQEEDIEELEPLPNGLTNRHSPVANDQEKEPCLSDSEPVQTVKKTERRGRIIRVWQYYFEHNTLHGLHYVFDTKSIWRKCIWVAILLSAGGFFVKEVKESINLYFQYPFSTQSTVDYPNTVGLPAISICDLRDARKNIQDNLKFKRRTHDSRSAMDSKPDLTMNDVLKESLSVLDEILVSCAMNRGVTQSFPCYSGNFTLFLTSDGNTCFTFNSGANDGNVLEADNVGSMNGVHLVLNTRPLEEGTTYGGSGLRVILHQQGELPLKRVGFYVPPGYVTYVDMKKQKLVFGNENSMLRETKENVSVCSLEQTLNCMWPVWESLERSNINNCPVDCEKINYEAQLSTALYVPQKLLPLTKHSYLTRAKHMPNDTEGRVQFLLNYYVVLSVYYSELKVDVLEQTPVFGFFRLLGEVGGQLGLVLGASFITIVEVIDLAIMFAINWFWATPRRTNLASQD</sequence>
<evidence type="ECO:0000313" key="14">
    <source>
        <dbReference type="EMBL" id="KAK2558511.1"/>
    </source>
</evidence>